<dbReference type="AlphaFoldDB" id="A0A7X3MS77"/>
<dbReference type="GO" id="GO:0005886">
    <property type="term" value="C:plasma membrane"/>
    <property type="evidence" value="ECO:0007669"/>
    <property type="project" value="UniProtKB-SubCell"/>
</dbReference>
<evidence type="ECO:0000256" key="7">
    <source>
        <dbReference type="ARBA" id="ARBA00023284"/>
    </source>
</evidence>
<comment type="subcellular location">
    <subcellularLocation>
        <location evidence="1">Cell membrane</location>
        <topology evidence="1">Multi-pass membrane protein</topology>
    </subcellularLocation>
</comment>
<gene>
    <name evidence="12" type="primary">dsbD</name>
    <name evidence="12" type="ORF">GR328_12560</name>
</gene>
<feature type="transmembrane region" description="Helical" evidence="9">
    <location>
        <begin position="421"/>
        <end position="441"/>
    </location>
</feature>
<dbReference type="PANTHER" id="PTHR32234">
    <property type="entry name" value="THIOL:DISULFIDE INTERCHANGE PROTEIN DSBD"/>
    <property type="match status" value="1"/>
</dbReference>
<dbReference type="SUPFAM" id="SSF74863">
    <property type="entry name" value="Thiol:disulfide interchange protein DsbD, N-terminal domain (DsbD-alpha)"/>
    <property type="match status" value="1"/>
</dbReference>
<keyword evidence="13" id="KW-1185">Reference proteome</keyword>
<evidence type="ECO:0000313" key="12">
    <source>
        <dbReference type="EMBL" id="MXQ12279.1"/>
    </source>
</evidence>
<proteinExistence type="predicted"/>
<reference evidence="12 13" key="1">
    <citation type="submission" date="2019-12" db="EMBL/GenBank/DDBJ databases">
        <authorList>
            <person name="Yuan C.-G."/>
        </authorList>
    </citation>
    <scope>NUCLEOTIDE SEQUENCE [LARGE SCALE GENOMIC DNA]</scope>
    <source>
        <strain evidence="12 13">KCTC 23863</strain>
    </source>
</reference>
<dbReference type="InterPro" id="IPR035671">
    <property type="entry name" value="DsbD_gamma"/>
</dbReference>
<dbReference type="PROSITE" id="PS00194">
    <property type="entry name" value="THIOREDOXIN_1"/>
    <property type="match status" value="1"/>
</dbReference>
<evidence type="ECO:0000256" key="1">
    <source>
        <dbReference type="ARBA" id="ARBA00004651"/>
    </source>
</evidence>
<feature type="transmembrane region" description="Helical" evidence="9">
    <location>
        <begin position="324"/>
        <end position="353"/>
    </location>
</feature>
<keyword evidence="5 9" id="KW-1133">Transmembrane helix</keyword>
<keyword evidence="4" id="KW-0201">Cytochrome c-type biogenesis</keyword>
<evidence type="ECO:0000256" key="4">
    <source>
        <dbReference type="ARBA" id="ARBA00022748"/>
    </source>
</evidence>
<accession>A0A7X3MS77</accession>
<name>A0A7X3MS77_9HYPH</name>
<feature type="transmembrane region" description="Helical" evidence="9">
    <location>
        <begin position="394"/>
        <end position="415"/>
    </location>
</feature>
<evidence type="ECO:0000256" key="8">
    <source>
        <dbReference type="SAM" id="MobiDB-lite"/>
    </source>
</evidence>
<dbReference type="Proteomes" id="UP000436483">
    <property type="component" value="Unassembled WGS sequence"/>
</dbReference>
<dbReference type="NCBIfam" id="NF001419">
    <property type="entry name" value="PRK00293.1"/>
    <property type="match status" value="1"/>
</dbReference>
<dbReference type="Gene3D" id="3.40.30.10">
    <property type="entry name" value="Glutaredoxin"/>
    <property type="match status" value="1"/>
</dbReference>
<organism evidence="12 13">
    <name type="scientific">Microvirga makkahensis</name>
    <dbReference type="NCBI Taxonomy" id="1128670"/>
    <lineage>
        <taxon>Bacteria</taxon>
        <taxon>Pseudomonadati</taxon>
        <taxon>Pseudomonadota</taxon>
        <taxon>Alphaproteobacteria</taxon>
        <taxon>Hyphomicrobiales</taxon>
        <taxon>Methylobacteriaceae</taxon>
        <taxon>Microvirga</taxon>
    </lineage>
</organism>
<feature type="region of interest" description="Disordered" evidence="8">
    <location>
        <begin position="157"/>
        <end position="180"/>
    </location>
</feature>
<dbReference type="Pfam" id="PF02683">
    <property type="entry name" value="DsbD_TM"/>
    <property type="match status" value="1"/>
</dbReference>
<evidence type="ECO:0000313" key="13">
    <source>
        <dbReference type="Proteomes" id="UP000436483"/>
    </source>
</evidence>
<dbReference type="GO" id="GO:0047134">
    <property type="term" value="F:protein-disulfide reductase [NAD(P)H] activity"/>
    <property type="evidence" value="ECO:0007669"/>
    <property type="project" value="UniProtKB-EC"/>
</dbReference>
<keyword evidence="7" id="KW-0676">Redox-active center</keyword>
<dbReference type="OrthoDB" id="9811036at2"/>
<evidence type="ECO:0000256" key="3">
    <source>
        <dbReference type="ARBA" id="ARBA00022692"/>
    </source>
</evidence>
<dbReference type="EC" id="1.8.1.8" evidence="12"/>
<dbReference type="Pfam" id="PF11412">
    <property type="entry name" value="DsbD_N"/>
    <property type="match status" value="1"/>
</dbReference>
<dbReference type="PANTHER" id="PTHR32234:SF0">
    <property type="entry name" value="THIOL:DISULFIDE INTERCHANGE PROTEIN DSBD"/>
    <property type="match status" value="1"/>
</dbReference>
<evidence type="ECO:0000256" key="6">
    <source>
        <dbReference type="ARBA" id="ARBA00023136"/>
    </source>
</evidence>
<evidence type="ECO:0000259" key="11">
    <source>
        <dbReference type="PROSITE" id="PS51352"/>
    </source>
</evidence>
<dbReference type="PROSITE" id="PS51352">
    <property type="entry name" value="THIOREDOXIN_2"/>
    <property type="match status" value="1"/>
</dbReference>
<keyword evidence="3 9" id="KW-0812">Transmembrane</keyword>
<dbReference type="InterPro" id="IPR036929">
    <property type="entry name" value="DsbDN_sf"/>
</dbReference>
<evidence type="ECO:0000256" key="9">
    <source>
        <dbReference type="SAM" id="Phobius"/>
    </source>
</evidence>
<evidence type="ECO:0000256" key="2">
    <source>
        <dbReference type="ARBA" id="ARBA00022475"/>
    </source>
</evidence>
<feature type="domain" description="Thioredoxin" evidence="11">
    <location>
        <begin position="486"/>
        <end position="617"/>
    </location>
</feature>
<dbReference type="Gene3D" id="2.60.40.1250">
    <property type="entry name" value="Thiol:disulfide interchange protein DsbD, N-terminal domain"/>
    <property type="match status" value="1"/>
</dbReference>
<feature type="chain" id="PRO_5030820250" evidence="10">
    <location>
        <begin position="25"/>
        <end position="617"/>
    </location>
</feature>
<protein>
    <submittedName>
        <fullName evidence="12">Protein-disulfide reductase DsbD</fullName>
        <ecNumber evidence="12">1.8.1.8</ecNumber>
    </submittedName>
</protein>
<dbReference type="EMBL" id="WURB01000008">
    <property type="protein sequence ID" value="MXQ12279.1"/>
    <property type="molecule type" value="Genomic_DNA"/>
</dbReference>
<dbReference type="InterPro" id="IPR036249">
    <property type="entry name" value="Thioredoxin-like_sf"/>
</dbReference>
<keyword evidence="2" id="KW-1003">Cell membrane</keyword>
<dbReference type="InterPro" id="IPR028250">
    <property type="entry name" value="DsbDN"/>
</dbReference>
<dbReference type="SUPFAM" id="SSF52833">
    <property type="entry name" value="Thioredoxin-like"/>
    <property type="match status" value="1"/>
</dbReference>
<feature type="transmembrane region" description="Helical" evidence="9">
    <location>
        <begin position="359"/>
        <end position="382"/>
    </location>
</feature>
<keyword evidence="6 9" id="KW-0472">Membrane</keyword>
<dbReference type="Pfam" id="PF13899">
    <property type="entry name" value="Thioredoxin_7"/>
    <property type="match status" value="1"/>
</dbReference>
<evidence type="ECO:0000256" key="5">
    <source>
        <dbReference type="ARBA" id="ARBA00022989"/>
    </source>
</evidence>
<feature type="transmembrane region" description="Helical" evidence="9">
    <location>
        <begin position="245"/>
        <end position="269"/>
    </location>
</feature>
<dbReference type="InterPro" id="IPR013766">
    <property type="entry name" value="Thioredoxin_domain"/>
</dbReference>
<keyword evidence="10" id="KW-0732">Signal</keyword>
<feature type="compositionally biased region" description="Polar residues" evidence="8">
    <location>
        <begin position="162"/>
        <end position="175"/>
    </location>
</feature>
<feature type="transmembrane region" description="Helical" evidence="9">
    <location>
        <begin position="281"/>
        <end position="303"/>
    </location>
</feature>
<dbReference type="CDD" id="cd02953">
    <property type="entry name" value="DsbDgamma"/>
    <property type="match status" value="1"/>
</dbReference>
<reference evidence="12 13" key="2">
    <citation type="submission" date="2020-01" db="EMBL/GenBank/DDBJ databases">
        <title>Microvirga sp. nov., an arsenate reduction bacterium isolated from Tibet hotspring sediments.</title>
        <authorList>
            <person name="Xian W.-D."/>
            <person name="Li W.-J."/>
        </authorList>
    </citation>
    <scope>NUCLEOTIDE SEQUENCE [LARGE SCALE GENOMIC DNA]</scope>
    <source>
        <strain evidence="12 13">KCTC 23863</strain>
    </source>
</reference>
<evidence type="ECO:0000256" key="10">
    <source>
        <dbReference type="SAM" id="SignalP"/>
    </source>
</evidence>
<comment type="caution">
    <text evidence="12">The sequence shown here is derived from an EMBL/GenBank/DDBJ whole genome shotgun (WGS) entry which is preliminary data.</text>
</comment>
<dbReference type="InterPro" id="IPR003834">
    <property type="entry name" value="Cyt_c_assmbl_TM_dom"/>
</dbReference>
<feature type="signal peptide" evidence="10">
    <location>
        <begin position="1"/>
        <end position="24"/>
    </location>
</feature>
<keyword evidence="12" id="KW-0560">Oxidoreductase</keyword>
<dbReference type="InterPro" id="IPR017937">
    <property type="entry name" value="Thioredoxin_CS"/>
</dbReference>
<sequence length="617" mass="63408">MSHNPIRILFVLAAFVLSSAGAQAQFKIPSADEAFRLSASKSADGGVILDWAIAPEMYLYRDKVIVSASPGDAQPIPVETSPGIKKDDPTFGATEVYHDAARATVSAGSLAAAGSPQTIHVTYQGCAEKLGICYPPETKAIELATLPAAANQSAAASNGSSPWSTVPTGPSQAVGTTTSTSAAPLASQAAPQDNVWMSGSLVSVLATFLGFGLLLAFTPCVLPMVPILSGMLARSGGQLSAGRGLALSTTYVLAMAAAYGLLGIAAAWSGQNIQAALQTPWALGAMSVLFVVLALSMFGLFELQLPSSLTSFISGRTSGMGGSLPGAAALGFTSALIVGPCVTPPLAGALLYVSRTGDMARGAAALFMLGLGMGLPLIVYGTIGAKALPRSGPWLVRVNQVFGVVFLGVAVWMLARVVPAQVTLALWAMLAIGAGVFLGAFDPVPSCPARRVAKAAGIAAVLYGGTLVVGTAGGATDPLQPLAFLARGSQPEPTTELAATQVTTPEQFDAAIRRAQAQGQPILVDFTAEWCVTCKEIDRDVFANPTVQARLKDVAFIKADVTDYNDASRDLMRRFGVVGPPTILFLDPKTGQEIAPARTIGAVDADGFLQKLMLSGV</sequence>
<feature type="transmembrane region" description="Helical" evidence="9">
    <location>
        <begin position="208"/>
        <end position="233"/>
    </location>
</feature>
<dbReference type="GO" id="GO:0017004">
    <property type="term" value="P:cytochrome complex assembly"/>
    <property type="evidence" value="ECO:0007669"/>
    <property type="project" value="UniProtKB-KW"/>
</dbReference>
<dbReference type="GO" id="GO:0045454">
    <property type="term" value="P:cell redox homeostasis"/>
    <property type="evidence" value="ECO:0007669"/>
    <property type="project" value="TreeGrafter"/>
</dbReference>